<dbReference type="PANTHER" id="PTHR43289:SF6">
    <property type="entry name" value="SERINE_THREONINE-PROTEIN KINASE NEKL-3"/>
    <property type="match status" value="1"/>
</dbReference>
<feature type="region of interest" description="Disordered" evidence="8">
    <location>
        <begin position="403"/>
        <end position="509"/>
    </location>
</feature>
<feature type="binding site" evidence="7">
    <location>
        <position position="56"/>
    </location>
    <ligand>
        <name>ATP</name>
        <dbReference type="ChEBI" id="CHEBI:30616"/>
    </ligand>
</feature>
<dbReference type="EC" id="2.7.11.1" evidence="1"/>
<accession>A0ABT6WAT6</accession>
<feature type="region of interest" description="Disordered" evidence="8">
    <location>
        <begin position="308"/>
        <end position="357"/>
    </location>
</feature>
<evidence type="ECO:0000313" key="11">
    <source>
        <dbReference type="Proteomes" id="UP001156398"/>
    </source>
</evidence>
<dbReference type="InterPro" id="IPR011009">
    <property type="entry name" value="Kinase-like_dom_sf"/>
</dbReference>
<dbReference type="SUPFAM" id="SSF56112">
    <property type="entry name" value="Protein kinase-like (PK-like)"/>
    <property type="match status" value="1"/>
</dbReference>
<dbReference type="PANTHER" id="PTHR43289">
    <property type="entry name" value="MITOGEN-ACTIVATED PROTEIN KINASE KINASE KINASE 20-RELATED"/>
    <property type="match status" value="1"/>
</dbReference>
<feature type="compositionally biased region" description="Pro residues" evidence="8">
    <location>
        <begin position="484"/>
        <end position="505"/>
    </location>
</feature>
<name>A0ABT6WAT6_9ACTN</name>
<feature type="domain" description="Protein kinase" evidence="9">
    <location>
        <begin position="27"/>
        <end position="287"/>
    </location>
</feature>
<gene>
    <name evidence="10" type="ORF">POF43_033485</name>
</gene>
<evidence type="ECO:0000259" key="9">
    <source>
        <dbReference type="PROSITE" id="PS50011"/>
    </source>
</evidence>
<dbReference type="InterPro" id="IPR002477">
    <property type="entry name" value="Peptidoglycan-bd-like"/>
</dbReference>
<evidence type="ECO:0000256" key="2">
    <source>
        <dbReference type="ARBA" id="ARBA00022527"/>
    </source>
</evidence>
<sequence>MTGVDVIGAESLSGAGGGAGRVLAGRYRVVGLLGRGGMGTVYRAVDEVLGREVAVKELRAFTDASAAELADLCGRMRREARAAARVRHTGVIAVHDVVEHDGLPVIVMEWVDGPSLDDVLRDHGALDPREAARIGAKVAEALAAAHDAGVLHRDVKPGNVLLAGDGRVVLTDFGIATVDEHTPSPLTMSGQLVGSLDFLSPERAQGHTPGPASDVWSLGAMLFAAVEGTSPFGRAGAPATLRAIAEDPLPPTHRAGSLTPVLRALLAKDPQARPDARQAGERLASFANTARQAPPGAMTAPAIAAEPPTVPQAEPARGPFAPATPPFAHRPARPAPPVPAPGWRPPPMTGTGAGPGQEAATLRLVDGNGRRRAAIGVTVAAIVLVGGGVTWAVSGGSGGNAPGHPLAGPSMTASAGPAASTGSAGSPVTASSSTPNRPRAAHATTGPSAPGASGGPHGSDRSNSGTGNGGSGSATHGGSQPAPTAAPKPKPRPAPTKPPAKPKPAPGASCTYYSGTATTQYGDTGARVKEVQCILLARGYSVGSGGMDGQFGKDTKAGVEAFQKSEHLEVDGQVGPLTWSALRR</sequence>
<organism evidence="10 11">
    <name type="scientific">Streptantibioticus silvisoli</name>
    <dbReference type="NCBI Taxonomy" id="2705255"/>
    <lineage>
        <taxon>Bacteria</taxon>
        <taxon>Bacillati</taxon>
        <taxon>Actinomycetota</taxon>
        <taxon>Actinomycetes</taxon>
        <taxon>Kitasatosporales</taxon>
        <taxon>Streptomycetaceae</taxon>
        <taxon>Streptantibioticus</taxon>
    </lineage>
</organism>
<evidence type="ECO:0000256" key="3">
    <source>
        <dbReference type="ARBA" id="ARBA00022679"/>
    </source>
</evidence>
<feature type="compositionally biased region" description="Low complexity" evidence="8">
    <location>
        <begin position="473"/>
        <end position="483"/>
    </location>
</feature>
<dbReference type="Gene3D" id="1.10.510.10">
    <property type="entry name" value="Transferase(Phosphotransferase) domain 1"/>
    <property type="match status" value="1"/>
</dbReference>
<dbReference type="Gene3D" id="3.30.200.20">
    <property type="entry name" value="Phosphorylase Kinase, domain 1"/>
    <property type="match status" value="1"/>
</dbReference>
<evidence type="ECO:0000256" key="8">
    <source>
        <dbReference type="SAM" id="MobiDB-lite"/>
    </source>
</evidence>
<keyword evidence="11" id="KW-1185">Reference proteome</keyword>
<keyword evidence="3" id="KW-0808">Transferase</keyword>
<keyword evidence="2" id="KW-0723">Serine/threonine-protein kinase</keyword>
<dbReference type="CDD" id="cd14014">
    <property type="entry name" value="STKc_PknB_like"/>
    <property type="match status" value="1"/>
</dbReference>
<feature type="compositionally biased region" description="Low complexity" evidence="8">
    <location>
        <begin position="315"/>
        <end position="329"/>
    </location>
</feature>
<keyword evidence="6 7" id="KW-0067">ATP-binding</keyword>
<feature type="compositionally biased region" description="Pro residues" evidence="8">
    <location>
        <begin position="333"/>
        <end position="348"/>
    </location>
</feature>
<dbReference type="Pfam" id="PF00069">
    <property type="entry name" value="Pkinase"/>
    <property type="match status" value="1"/>
</dbReference>
<dbReference type="GO" id="GO:0016301">
    <property type="term" value="F:kinase activity"/>
    <property type="evidence" value="ECO:0007669"/>
    <property type="project" value="UniProtKB-KW"/>
</dbReference>
<evidence type="ECO:0000256" key="7">
    <source>
        <dbReference type="PROSITE-ProRule" id="PRU10141"/>
    </source>
</evidence>
<evidence type="ECO:0000256" key="1">
    <source>
        <dbReference type="ARBA" id="ARBA00012513"/>
    </source>
</evidence>
<dbReference type="PROSITE" id="PS50011">
    <property type="entry name" value="PROTEIN_KINASE_DOM"/>
    <property type="match status" value="1"/>
</dbReference>
<evidence type="ECO:0000256" key="4">
    <source>
        <dbReference type="ARBA" id="ARBA00022741"/>
    </source>
</evidence>
<dbReference type="SMART" id="SM00220">
    <property type="entry name" value="S_TKc"/>
    <property type="match status" value="1"/>
</dbReference>
<dbReference type="Pfam" id="PF01471">
    <property type="entry name" value="PG_binding_1"/>
    <property type="match status" value="1"/>
</dbReference>
<evidence type="ECO:0000256" key="6">
    <source>
        <dbReference type="ARBA" id="ARBA00022840"/>
    </source>
</evidence>
<dbReference type="EMBL" id="JAAGKO020000100">
    <property type="protein sequence ID" value="MDI5967579.1"/>
    <property type="molecule type" value="Genomic_DNA"/>
</dbReference>
<reference evidence="10 11" key="1">
    <citation type="submission" date="2023-05" db="EMBL/GenBank/DDBJ databases">
        <title>Streptantibioticus silvisoli sp. nov., acidotolerant actinomycetes 1 from pine litter.</title>
        <authorList>
            <person name="Swiecimska M."/>
            <person name="Golinska P."/>
            <person name="Sangal V."/>
            <person name="Wachnowicz B."/>
            <person name="Goodfellow M."/>
        </authorList>
    </citation>
    <scope>NUCLEOTIDE SEQUENCE [LARGE SCALE GENOMIC DNA]</scope>
    <source>
        <strain evidence="10 11">SL54</strain>
    </source>
</reference>
<dbReference type="PROSITE" id="PS00107">
    <property type="entry name" value="PROTEIN_KINASE_ATP"/>
    <property type="match status" value="1"/>
</dbReference>
<evidence type="ECO:0000256" key="5">
    <source>
        <dbReference type="ARBA" id="ARBA00022777"/>
    </source>
</evidence>
<proteinExistence type="predicted"/>
<dbReference type="RefSeq" id="WP_282704940.1">
    <property type="nucleotide sequence ID" value="NZ_JAAGKO020000100.1"/>
</dbReference>
<dbReference type="InterPro" id="IPR036366">
    <property type="entry name" value="PGBDSf"/>
</dbReference>
<comment type="caution">
    <text evidence="10">The sequence shown here is derived from an EMBL/GenBank/DDBJ whole genome shotgun (WGS) entry which is preliminary data.</text>
</comment>
<feature type="compositionally biased region" description="Low complexity" evidence="8">
    <location>
        <begin position="407"/>
        <end position="435"/>
    </location>
</feature>
<dbReference type="SUPFAM" id="SSF47090">
    <property type="entry name" value="PGBD-like"/>
    <property type="match status" value="1"/>
</dbReference>
<dbReference type="InterPro" id="IPR017441">
    <property type="entry name" value="Protein_kinase_ATP_BS"/>
</dbReference>
<dbReference type="InterPro" id="IPR036365">
    <property type="entry name" value="PGBD-like_sf"/>
</dbReference>
<keyword evidence="4 7" id="KW-0547">Nucleotide-binding</keyword>
<protein>
    <recommendedName>
        <fullName evidence="1">non-specific serine/threonine protein kinase</fullName>
        <ecNumber evidence="1">2.7.11.1</ecNumber>
    </recommendedName>
</protein>
<dbReference type="InterPro" id="IPR008271">
    <property type="entry name" value="Ser/Thr_kinase_AS"/>
</dbReference>
<dbReference type="Gene3D" id="1.10.101.10">
    <property type="entry name" value="PGBD-like superfamily/PGBD"/>
    <property type="match status" value="1"/>
</dbReference>
<dbReference type="Proteomes" id="UP001156398">
    <property type="component" value="Unassembled WGS sequence"/>
</dbReference>
<evidence type="ECO:0000313" key="10">
    <source>
        <dbReference type="EMBL" id="MDI5967579.1"/>
    </source>
</evidence>
<dbReference type="InterPro" id="IPR000719">
    <property type="entry name" value="Prot_kinase_dom"/>
</dbReference>
<keyword evidence="5 10" id="KW-0418">Kinase</keyword>
<dbReference type="PROSITE" id="PS00108">
    <property type="entry name" value="PROTEIN_KINASE_ST"/>
    <property type="match status" value="1"/>
</dbReference>